<sequence length="73" mass="7547">MVDPALLVADVVTAVVQINGKIKDRLDVAPTISDAELEASAMALPAIVEALNGATIAKIITRAPKIVNIVINS</sequence>
<reference evidence="1" key="1">
    <citation type="submission" date="2020-05" db="EMBL/GenBank/DDBJ databases">
        <authorList>
            <person name="Chiriac C."/>
            <person name="Salcher M."/>
            <person name="Ghai R."/>
            <person name="Kavagutti S V."/>
        </authorList>
    </citation>
    <scope>NUCLEOTIDE SEQUENCE</scope>
</reference>
<accession>A0A6J6UCH3</accession>
<gene>
    <name evidence="1" type="ORF">UFOPK2837_00957</name>
</gene>
<protein>
    <submittedName>
        <fullName evidence="1">Unannotated protein</fullName>
    </submittedName>
</protein>
<organism evidence="1">
    <name type="scientific">freshwater metagenome</name>
    <dbReference type="NCBI Taxonomy" id="449393"/>
    <lineage>
        <taxon>unclassified sequences</taxon>
        <taxon>metagenomes</taxon>
        <taxon>ecological metagenomes</taxon>
    </lineage>
</organism>
<dbReference type="Gene3D" id="3.10.20.590">
    <property type="match status" value="1"/>
</dbReference>
<evidence type="ECO:0000313" key="1">
    <source>
        <dbReference type="EMBL" id="CAB4757541.1"/>
    </source>
</evidence>
<dbReference type="AlphaFoldDB" id="A0A6J6UCH3"/>
<dbReference type="EMBL" id="CAEZZF010000093">
    <property type="protein sequence ID" value="CAB4757541.1"/>
    <property type="molecule type" value="Genomic_DNA"/>
</dbReference>
<name>A0A6J6UCH3_9ZZZZ</name>
<proteinExistence type="predicted"/>